<feature type="transmembrane region" description="Helical" evidence="8">
    <location>
        <begin position="87"/>
        <end position="106"/>
    </location>
</feature>
<evidence type="ECO:0000259" key="9">
    <source>
        <dbReference type="PROSITE" id="PS50850"/>
    </source>
</evidence>
<dbReference type="PANTHER" id="PTHR42718">
    <property type="entry name" value="MAJOR FACILITATOR SUPERFAMILY MULTIDRUG TRANSPORTER MFSC"/>
    <property type="match status" value="1"/>
</dbReference>
<evidence type="ECO:0000256" key="4">
    <source>
        <dbReference type="ARBA" id="ARBA00022475"/>
    </source>
</evidence>
<evidence type="ECO:0000256" key="2">
    <source>
        <dbReference type="ARBA" id="ARBA00008537"/>
    </source>
</evidence>
<dbReference type="NCBIfam" id="TIGR00711">
    <property type="entry name" value="efflux_EmrB"/>
    <property type="match status" value="1"/>
</dbReference>
<dbReference type="GO" id="GO:0022857">
    <property type="term" value="F:transmembrane transporter activity"/>
    <property type="evidence" value="ECO:0007669"/>
    <property type="project" value="InterPro"/>
</dbReference>
<organism evidence="10 11">
    <name type="scientific">Propioniciclava flava</name>
    <dbReference type="NCBI Taxonomy" id="2072026"/>
    <lineage>
        <taxon>Bacteria</taxon>
        <taxon>Bacillati</taxon>
        <taxon>Actinomycetota</taxon>
        <taxon>Actinomycetes</taxon>
        <taxon>Propionibacteriales</taxon>
        <taxon>Propionibacteriaceae</taxon>
        <taxon>Propioniciclava</taxon>
    </lineage>
</organism>
<feature type="transmembrane region" description="Helical" evidence="8">
    <location>
        <begin position="278"/>
        <end position="302"/>
    </location>
</feature>
<feature type="transmembrane region" description="Helical" evidence="8">
    <location>
        <begin position="57"/>
        <end position="75"/>
    </location>
</feature>
<reference evidence="10 11" key="1">
    <citation type="submission" date="2018-01" db="EMBL/GenBank/DDBJ databases">
        <title>Lactibacter flavus gen. nov., sp. nov., a novel bacterium of the family Propionibacteriaceae isolated from raw milk and dairy products.</title>
        <authorList>
            <person name="Wenning M."/>
            <person name="Breitenwieser F."/>
            <person name="Huptas C."/>
            <person name="von Neubeck M."/>
            <person name="Busse H.-J."/>
            <person name="Scherer S."/>
        </authorList>
    </citation>
    <scope>NUCLEOTIDE SEQUENCE [LARGE SCALE GENOMIC DNA]</scope>
    <source>
        <strain evidence="10 11">VG341</strain>
    </source>
</reference>
<feature type="transmembrane region" description="Helical" evidence="8">
    <location>
        <begin position="175"/>
        <end position="195"/>
    </location>
</feature>
<protein>
    <submittedName>
        <fullName evidence="10">MFS transporter</fullName>
    </submittedName>
</protein>
<evidence type="ECO:0000256" key="1">
    <source>
        <dbReference type="ARBA" id="ARBA00004651"/>
    </source>
</evidence>
<dbReference type="Gene3D" id="1.20.1720.10">
    <property type="entry name" value="Multidrug resistance protein D"/>
    <property type="match status" value="1"/>
</dbReference>
<evidence type="ECO:0000313" key="11">
    <source>
        <dbReference type="Proteomes" id="UP000290624"/>
    </source>
</evidence>
<sequence>MTAPHTDPAQPTVSPWRALWALVVGFFMILLDTTIVSVANPAIKAALDPATANLDNVVWVTSAYLLAYAVPLLLTGRLGDRFGPKRIYLTGLIVFTVSSLLCGLSGTLPLLIAARALQGLGAAMMTPQTMAVITRTFPATQRGAAMGLWGATAGVATLVGPIAGGVLVDALGWEWIFFINVPVGIIAWFLAFRLVPALPTHPHRFDTTGVVLSGASLFLIVFGLQEGESYNWGQIWGPISVWGLIIAGVVLGVIFVWNQARTRNEPLVPLELFRDRNFAVANIGIAAVGCAVTSMALPLMFFAQLGRGLTPTQAALITAPTAVLSGVLAPVLGRILDRTDPRFILLPGLAMVLLGLVWWSLWMTPDTPILAFLMPAAVMGVGQAGMWGPLSTTATRNLQPRLAGAGAGVYNTTRQIGSVIGSAAVAALMQSRLSALMPAGHEGLGDPHGGLPAFVAAPFSQAMSQAMWLPIAILALGLVAACFLERPSVLDKRPH</sequence>
<dbReference type="Pfam" id="PF07690">
    <property type="entry name" value="MFS_1"/>
    <property type="match status" value="1"/>
</dbReference>
<dbReference type="EMBL" id="PPCV01000006">
    <property type="protein sequence ID" value="RXW31803.1"/>
    <property type="molecule type" value="Genomic_DNA"/>
</dbReference>
<name>A0A4Q2EFP7_9ACTN</name>
<keyword evidence="6 8" id="KW-1133">Transmembrane helix</keyword>
<keyword evidence="3" id="KW-0813">Transport</keyword>
<dbReference type="CDD" id="cd17321">
    <property type="entry name" value="MFS_MMR_MDR_like"/>
    <property type="match status" value="1"/>
</dbReference>
<evidence type="ECO:0000256" key="3">
    <source>
        <dbReference type="ARBA" id="ARBA00022448"/>
    </source>
</evidence>
<dbReference type="AlphaFoldDB" id="A0A4Q2EFP7"/>
<dbReference type="FunFam" id="1.20.1720.10:FF:000021">
    <property type="entry name" value="Drug resistance transporter, EmrB/QacA subfamily"/>
    <property type="match status" value="1"/>
</dbReference>
<dbReference type="Proteomes" id="UP000290624">
    <property type="component" value="Unassembled WGS sequence"/>
</dbReference>
<dbReference type="RefSeq" id="WP_129459020.1">
    <property type="nucleotide sequence ID" value="NZ_PPCV01000006.1"/>
</dbReference>
<dbReference type="PROSITE" id="PS50850">
    <property type="entry name" value="MFS"/>
    <property type="match status" value="1"/>
</dbReference>
<proteinExistence type="inferred from homology"/>
<feature type="transmembrane region" description="Helical" evidence="8">
    <location>
        <begin position="145"/>
        <end position="163"/>
    </location>
</feature>
<dbReference type="Gene3D" id="1.20.1250.20">
    <property type="entry name" value="MFS general substrate transporter like domains"/>
    <property type="match status" value="1"/>
</dbReference>
<feature type="transmembrane region" description="Helical" evidence="8">
    <location>
        <begin position="18"/>
        <end position="37"/>
    </location>
</feature>
<feature type="transmembrane region" description="Helical" evidence="8">
    <location>
        <begin position="314"/>
        <end position="336"/>
    </location>
</feature>
<gene>
    <name evidence="10" type="ORF">C1706_09620</name>
</gene>
<feature type="transmembrane region" description="Helical" evidence="8">
    <location>
        <begin position="207"/>
        <end position="224"/>
    </location>
</feature>
<feature type="transmembrane region" description="Helical" evidence="8">
    <location>
        <begin position="466"/>
        <end position="484"/>
    </location>
</feature>
<dbReference type="GO" id="GO:0005886">
    <property type="term" value="C:plasma membrane"/>
    <property type="evidence" value="ECO:0007669"/>
    <property type="project" value="UniProtKB-SubCell"/>
</dbReference>
<evidence type="ECO:0000313" key="10">
    <source>
        <dbReference type="EMBL" id="RXW31803.1"/>
    </source>
</evidence>
<evidence type="ECO:0000256" key="5">
    <source>
        <dbReference type="ARBA" id="ARBA00022692"/>
    </source>
</evidence>
<dbReference type="PANTHER" id="PTHR42718:SF42">
    <property type="entry name" value="EXPORT PROTEIN"/>
    <property type="match status" value="1"/>
</dbReference>
<comment type="similarity">
    <text evidence="2">Belongs to the major facilitator superfamily. EmrB family.</text>
</comment>
<evidence type="ECO:0000256" key="6">
    <source>
        <dbReference type="ARBA" id="ARBA00022989"/>
    </source>
</evidence>
<dbReference type="SUPFAM" id="SSF103473">
    <property type="entry name" value="MFS general substrate transporter"/>
    <property type="match status" value="1"/>
</dbReference>
<comment type="subcellular location">
    <subcellularLocation>
        <location evidence="1">Cell membrane</location>
        <topology evidence="1">Multi-pass membrane protein</topology>
    </subcellularLocation>
</comment>
<dbReference type="InterPro" id="IPR011701">
    <property type="entry name" value="MFS"/>
</dbReference>
<dbReference type="InterPro" id="IPR004638">
    <property type="entry name" value="EmrB-like"/>
</dbReference>
<dbReference type="OrthoDB" id="7375466at2"/>
<feature type="transmembrane region" description="Helical" evidence="8">
    <location>
        <begin position="402"/>
        <end position="429"/>
    </location>
</feature>
<dbReference type="InterPro" id="IPR020846">
    <property type="entry name" value="MFS_dom"/>
</dbReference>
<feature type="transmembrane region" description="Helical" evidence="8">
    <location>
        <begin position="343"/>
        <end position="363"/>
    </location>
</feature>
<comment type="caution">
    <text evidence="10">The sequence shown here is derived from an EMBL/GenBank/DDBJ whole genome shotgun (WGS) entry which is preliminary data.</text>
</comment>
<feature type="transmembrane region" description="Helical" evidence="8">
    <location>
        <begin position="236"/>
        <end position="257"/>
    </location>
</feature>
<keyword evidence="5 8" id="KW-0812">Transmembrane</keyword>
<feature type="domain" description="Major facilitator superfamily (MFS) profile" evidence="9">
    <location>
        <begin position="18"/>
        <end position="489"/>
    </location>
</feature>
<dbReference type="InterPro" id="IPR036259">
    <property type="entry name" value="MFS_trans_sf"/>
</dbReference>
<feature type="transmembrane region" description="Helical" evidence="8">
    <location>
        <begin position="369"/>
        <end position="390"/>
    </location>
</feature>
<feature type="transmembrane region" description="Helical" evidence="8">
    <location>
        <begin position="112"/>
        <end position="133"/>
    </location>
</feature>
<keyword evidence="4" id="KW-1003">Cell membrane</keyword>
<accession>A0A4Q2EFP7</accession>
<evidence type="ECO:0000256" key="7">
    <source>
        <dbReference type="ARBA" id="ARBA00023136"/>
    </source>
</evidence>
<keyword evidence="11" id="KW-1185">Reference proteome</keyword>
<evidence type="ECO:0000256" key="8">
    <source>
        <dbReference type="SAM" id="Phobius"/>
    </source>
</evidence>
<keyword evidence="7 8" id="KW-0472">Membrane</keyword>